<organism evidence="1 2">
    <name type="scientific">Aquisalibacillus elongatus</name>
    <dbReference type="NCBI Taxonomy" id="485577"/>
    <lineage>
        <taxon>Bacteria</taxon>
        <taxon>Bacillati</taxon>
        <taxon>Bacillota</taxon>
        <taxon>Bacilli</taxon>
        <taxon>Bacillales</taxon>
        <taxon>Bacillaceae</taxon>
        <taxon>Aquisalibacillus</taxon>
    </lineage>
</organism>
<gene>
    <name evidence="1" type="ORF">EDC24_1377</name>
</gene>
<name>A0A3N5C783_9BACI</name>
<dbReference type="OrthoDB" id="396512at2"/>
<dbReference type="Gene3D" id="3.40.50.12580">
    <property type="match status" value="1"/>
</dbReference>
<dbReference type="AlphaFoldDB" id="A0A3N5C783"/>
<dbReference type="GO" id="GO:0016020">
    <property type="term" value="C:membrane"/>
    <property type="evidence" value="ECO:0007669"/>
    <property type="project" value="InterPro"/>
</dbReference>
<evidence type="ECO:0000313" key="2">
    <source>
        <dbReference type="Proteomes" id="UP000276443"/>
    </source>
</evidence>
<comment type="caution">
    <text evidence="1">The sequence shown here is derived from an EMBL/GenBank/DDBJ whole genome shotgun (WGS) entry which is preliminary data.</text>
</comment>
<dbReference type="InterPro" id="IPR007554">
    <property type="entry name" value="Glycerophosphate_synth"/>
</dbReference>
<dbReference type="PANTHER" id="PTHR37316:SF3">
    <property type="entry name" value="TEICHOIC ACID GLYCEROL-PHOSPHATE TRANSFERASE"/>
    <property type="match status" value="1"/>
</dbReference>
<dbReference type="SUPFAM" id="SSF53756">
    <property type="entry name" value="UDP-Glycosyltransferase/glycogen phosphorylase"/>
    <property type="match status" value="1"/>
</dbReference>
<dbReference type="InterPro" id="IPR051612">
    <property type="entry name" value="Teichoic_Acid_Biosynth"/>
</dbReference>
<evidence type="ECO:0000313" key="1">
    <source>
        <dbReference type="EMBL" id="RPF54185.1"/>
    </source>
</evidence>
<protein>
    <submittedName>
        <fullName evidence="1">CDP-glycerol glycerophosphotransferase (TagB/SpsB family)</fullName>
    </submittedName>
</protein>
<dbReference type="PANTHER" id="PTHR37316">
    <property type="entry name" value="TEICHOIC ACID GLYCEROL-PHOSPHATE PRIMASE"/>
    <property type="match status" value="1"/>
</dbReference>
<dbReference type="GO" id="GO:0047355">
    <property type="term" value="F:CDP-glycerol glycerophosphotransferase activity"/>
    <property type="evidence" value="ECO:0007669"/>
    <property type="project" value="InterPro"/>
</dbReference>
<reference evidence="1 2" key="1">
    <citation type="submission" date="2018-11" db="EMBL/GenBank/DDBJ databases">
        <title>Genomic Encyclopedia of Type Strains, Phase IV (KMG-IV): sequencing the most valuable type-strain genomes for metagenomic binning, comparative biology and taxonomic classification.</title>
        <authorList>
            <person name="Goeker M."/>
        </authorList>
    </citation>
    <scope>NUCLEOTIDE SEQUENCE [LARGE SCALE GENOMIC DNA]</scope>
    <source>
        <strain evidence="1 2">DSM 18090</strain>
    </source>
</reference>
<keyword evidence="2" id="KW-1185">Reference proteome</keyword>
<dbReference type="RefSeq" id="WP_124220965.1">
    <property type="nucleotide sequence ID" value="NZ_RKRF01000008.1"/>
</dbReference>
<dbReference type="Pfam" id="PF04464">
    <property type="entry name" value="Glyphos_transf"/>
    <property type="match status" value="1"/>
</dbReference>
<proteinExistence type="predicted"/>
<dbReference type="EMBL" id="RKRF01000008">
    <property type="protein sequence ID" value="RPF54185.1"/>
    <property type="molecule type" value="Genomic_DNA"/>
</dbReference>
<dbReference type="Proteomes" id="UP000276443">
    <property type="component" value="Unassembled WGS sequence"/>
</dbReference>
<sequence length="942" mass="112146">MNVIQNIGKAISPYNYGTLSMTQLKSDDRQITINIQIDKDLPSFSRKNTSLKFLTTDQSSEEFTIPVESIVYLDQDNELQFTFNLKEFIQNIKAKEQSWYLQIIKKDLFKVNVYNVKTSKSVRSLLHTQKVFREGFVLTPSKDEHHKFVLDQSYEFSSMNINHLINSVESVQKKENGMLVQGRVNDQLLSLYKPDEIYFVMREREKTRSNVYLIRWNSDSKWSVEIPYDDLPKKNRTLDFYFSIKKESSYYEFRVKLIENVDFSDSVAYLPHYLKGAMEYKPYQTELYSFSIKAKSKTAKLEDLKINNDCNRIKGIIRSDLQFTNETNLVFKERDANTELLYPVSLKYKRGNYYFDCPINKLDLYQTEYHIYDVFIEHVLEENRLLIRLKSSDEQIKFDTMIEQISGDQLFQMEFYITANNRLSFRSIPAPINNQLTYAEFENEQLIIKGEAYLERRSKIDIQDQQLELILRNRETDKELAYEQSVPNIDIGVPFNDLEQLIHEPKEIVDVFVRITSNTYVKEVKLGFEEFEYFKDDYLTKSIIKGHDKSIQIYLTITPSGNLKVESYRQSNKFIDLLHEINESDESVNDIWIVGERPDTAQDTGYHFFKFLRENYPEREVYYVIEKDSKDVENVLPLGNVLFIGTEEHVEKSLQANAFFCSHDIEYILPFKNKDMKNYRNGLRVFLQHGVLGRKNVEYHKTYYKYPFDIFCVSSEDEKKMVIDEFHYDENEVRVTGLSRFDNLFSYKTENKILLIPTWREWLTTKEKFEESEYFQRYKSLIQDPRLNQILEQHQLKLDFYLHYRMQQYLEELDLEIPSNVRIVKAGEEKVQDLLKTSKLMITDYSSVSFDFNFMEKPIIFYHFDFRHFFSKGMLRPRDETFLGDIVHTQHDLIDTLEGYISANFKEKDEVSNRKDQIFTYIDRNNSERILAEALLHSKMLS</sequence>
<dbReference type="InterPro" id="IPR043148">
    <property type="entry name" value="TagF_C"/>
</dbReference>
<keyword evidence="1" id="KW-0808">Transferase</keyword>
<accession>A0A3N5C783</accession>